<reference evidence="1 2" key="1">
    <citation type="submission" date="2015-11" db="EMBL/GenBank/DDBJ databases">
        <title>Draft Genome Sequence of the Strain BR 10423 (Rhizobium sp.) isolated from nodules of Mimosa pudica.</title>
        <authorList>
            <person name="Barauna A.C."/>
            <person name="Zilli J.E."/>
            <person name="Simoes-Araujo J.L."/>
            <person name="Reis V.M."/>
            <person name="James E.K."/>
            <person name="Reis F.B.Jr."/>
            <person name="Rouws L.F."/>
            <person name="Passos S.R."/>
            <person name="Gois S.R."/>
        </authorList>
    </citation>
    <scope>NUCLEOTIDE SEQUENCE [LARGE SCALE GENOMIC DNA]</scope>
    <source>
        <strain evidence="1 2">BR10423</strain>
    </source>
</reference>
<dbReference type="EMBL" id="LNCD01000003">
    <property type="protein sequence ID" value="KWV60011.1"/>
    <property type="molecule type" value="Genomic_DNA"/>
</dbReference>
<dbReference type="OrthoDB" id="8404093at2"/>
<keyword evidence="2" id="KW-1185">Reference proteome</keyword>
<sequence>MQYVMAAVVGVGIGFFAFCLLAPLLQRVRLATIPLDGLSESERRFRAVFAVMAEGQRQSLLDHHMQRLGCSREQAMRYAVEDRERDINRW</sequence>
<dbReference type="RefSeq" id="WP_062368411.1">
    <property type="nucleotide sequence ID" value="NZ_LNCD01000003.1"/>
</dbReference>
<evidence type="ECO:0000313" key="2">
    <source>
        <dbReference type="Proteomes" id="UP000068164"/>
    </source>
</evidence>
<proteinExistence type="predicted"/>
<comment type="caution">
    <text evidence="1">The sequence shown here is derived from an EMBL/GenBank/DDBJ whole genome shotgun (WGS) entry which is preliminary data.</text>
</comment>
<accession>A0A109K394</accession>
<evidence type="ECO:0000313" key="1">
    <source>
        <dbReference type="EMBL" id="KWV60011.1"/>
    </source>
</evidence>
<dbReference type="Proteomes" id="UP000068164">
    <property type="component" value="Unassembled WGS sequence"/>
</dbReference>
<organism evidence="1 2">
    <name type="scientific">Rhizobium altiplani</name>
    <dbReference type="NCBI Taxonomy" id="1864509"/>
    <lineage>
        <taxon>Bacteria</taxon>
        <taxon>Pseudomonadati</taxon>
        <taxon>Pseudomonadota</taxon>
        <taxon>Alphaproteobacteria</taxon>
        <taxon>Hyphomicrobiales</taxon>
        <taxon>Rhizobiaceae</taxon>
        <taxon>Rhizobium/Agrobacterium group</taxon>
        <taxon>Rhizobium</taxon>
    </lineage>
</organism>
<protein>
    <submittedName>
        <fullName evidence="1">Uncharacterized protein</fullName>
    </submittedName>
</protein>
<dbReference type="AlphaFoldDB" id="A0A109K394"/>
<gene>
    <name evidence="1" type="ORF">AS026_27325</name>
</gene>
<name>A0A109K394_9HYPH</name>